<evidence type="ECO:0000313" key="2">
    <source>
        <dbReference type="Proteomes" id="UP000503349"/>
    </source>
</evidence>
<accession>A0A6G1QDC9</accession>
<reference evidence="2" key="2">
    <citation type="submission" date="2019-02" db="EMBL/GenBank/DDBJ databases">
        <title>Opniocepnalus argus Var Kimnra genome.</title>
        <authorList>
            <person name="Zhou C."/>
            <person name="Xiao S."/>
        </authorList>
    </citation>
    <scope>NUCLEOTIDE SEQUENCE [LARGE SCALE GENOMIC DNA]</scope>
</reference>
<evidence type="ECO:0000313" key="1">
    <source>
        <dbReference type="EMBL" id="KAF3700126.1"/>
    </source>
</evidence>
<dbReference type="EMBL" id="CM015726">
    <property type="protein sequence ID" value="KAF3700126.1"/>
    <property type="molecule type" value="Genomic_DNA"/>
</dbReference>
<proteinExistence type="predicted"/>
<protein>
    <submittedName>
        <fullName evidence="1">Uncharacterized protein</fullName>
    </submittedName>
</protein>
<dbReference type="AlphaFoldDB" id="A0A6G1QDC9"/>
<sequence>MTVEKGSVSIFELPVNMILNVNVDYIMVASAVCSRLTSILQAKESMCAETLQLIPPAGKVYTYDIDSPLF</sequence>
<name>A0A6G1QDC9_CHAAH</name>
<organism evidence="1 2">
    <name type="scientific">Channa argus</name>
    <name type="common">Northern snakehead</name>
    <name type="synonym">Ophicephalus argus</name>
    <dbReference type="NCBI Taxonomy" id="215402"/>
    <lineage>
        <taxon>Eukaryota</taxon>
        <taxon>Metazoa</taxon>
        <taxon>Chordata</taxon>
        <taxon>Craniata</taxon>
        <taxon>Vertebrata</taxon>
        <taxon>Euteleostomi</taxon>
        <taxon>Actinopterygii</taxon>
        <taxon>Neopterygii</taxon>
        <taxon>Teleostei</taxon>
        <taxon>Neoteleostei</taxon>
        <taxon>Acanthomorphata</taxon>
        <taxon>Anabantaria</taxon>
        <taxon>Anabantiformes</taxon>
        <taxon>Channoidei</taxon>
        <taxon>Channidae</taxon>
        <taxon>Channa</taxon>
    </lineage>
</organism>
<gene>
    <name evidence="1" type="ORF">EXN66_Car015813</name>
</gene>
<reference evidence="1 2" key="1">
    <citation type="submission" date="2019-02" db="EMBL/GenBank/DDBJ databases">
        <title>Opniocepnalus argus genome.</title>
        <authorList>
            <person name="Zhou C."/>
            <person name="Xiao S."/>
        </authorList>
    </citation>
    <scope>NUCLEOTIDE SEQUENCE [LARGE SCALE GENOMIC DNA]</scope>
    <source>
        <strain evidence="1">OARG1902GOOAL</strain>
        <tissue evidence="1">Muscle</tissue>
    </source>
</reference>
<dbReference type="Proteomes" id="UP000503349">
    <property type="component" value="Chromosome 15"/>
</dbReference>
<keyword evidence="2" id="KW-1185">Reference proteome</keyword>